<keyword evidence="2" id="KW-1133">Transmembrane helix</keyword>
<feature type="transmembrane region" description="Helical" evidence="2">
    <location>
        <begin position="332"/>
        <end position="350"/>
    </location>
</feature>
<dbReference type="Gene3D" id="1.25.40.10">
    <property type="entry name" value="Tetratricopeptide repeat domain"/>
    <property type="match status" value="2"/>
</dbReference>
<evidence type="ECO:0000256" key="1">
    <source>
        <dbReference type="SAM" id="MobiDB-lite"/>
    </source>
</evidence>
<reference evidence="3 4" key="1">
    <citation type="submission" date="2019-02" db="EMBL/GenBank/DDBJ databases">
        <title>Deep-cultivation of Planctomycetes and their phenomic and genomic characterization uncovers novel biology.</title>
        <authorList>
            <person name="Wiegand S."/>
            <person name="Jogler M."/>
            <person name="Boedeker C."/>
            <person name="Pinto D."/>
            <person name="Vollmers J."/>
            <person name="Rivas-Marin E."/>
            <person name="Kohn T."/>
            <person name="Peeters S.H."/>
            <person name="Heuer A."/>
            <person name="Rast P."/>
            <person name="Oberbeckmann S."/>
            <person name="Bunk B."/>
            <person name="Jeske O."/>
            <person name="Meyerdierks A."/>
            <person name="Storesund J.E."/>
            <person name="Kallscheuer N."/>
            <person name="Luecker S."/>
            <person name="Lage O.M."/>
            <person name="Pohl T."/>
            <person name="Merkel B.J."/>
            <person name="Hornburger P."/>
            <person name="Mueller R.-W."/>
            <person name="Bruemmer F."/>
            <person name="Labrenz M."/>
            <person name="Spormann A.M."/>
            <person name="Op den Camp H."/>
            <person name="Overmann J."/>
            <person name="Amann R."/>
            <person name="Jetten M.S.M."/>
            <person name="Mascher T."/>
            <person name="Medema M.H."/>
            <person name="Devos D.P."/>
            <person name="Kaster A.-K."/>
            <person name="Ovreas L."/>
            <person name="Rohde M."/>
            <person name="Galperin M.Y."/>
            <person name="Jogler C."/>
        </authorList>
    </citation>
    <scope>NUCLEOTIDE SEQUENCE [LARGE SCALE GENOMIC DNA]</scope>
    <source>
        <strain evidence="3 4">V22</strain>
    </source>
</reference>
<dbReference type="EMBL" id="CP036316">
    <property type="protein sequence ID" value="QDT64025.1"/>
    <property type="molecule type" value="Genomic_DNA"/>
</dbReference>
<evidence type="ECO:0000256" key="2">
    <source>
        <dbReference type="SAM" id="Phobius"/>
    </source>
</evidence>
<feature type="compositionally biased region" description="Low complexity" evidence="1">
    <location>
        <begin position="788"/>
        <end position="797"/>
    </location>
</feature>
<dbReference type="OrthoDB" id="213198at2"/>
<keyword evidence="2" id="KW-0812">Transmembrane</keyword>
<dbReference type="AlphaFoldDB" id="A0A517T6M1"/>
<keyword evidence="4" id="KW-1185">Reference proteome</keyword>
<organism evidence="3 4">
    <name type="scientific">Calycomorphotria hydatis</name>
    <dbReference type="NCBI Taxonomy" id="2528027"/>
    <lineage>
        <taxon>Bacteria</taxon>
        <taxon>Pseudomonadati</taxon>
        <taxon>Planctomycetota</taxon>
        <taxon>Planctomycetia</taxon>
        <taxon>Planctomycetales</taxon>
        <taxon>Planctomycetaceae</taxon>
        <taxon>Calycomorphotria</taxon>
    </lineage>
</organism>
<feature type="transmembrane region" description="Helical" evidence="2">
    <location>
        <begin position="133"/>
        <end position="159"/>
    </location>
</feature>
<evidence type="ECO:0000313" key="3">
    <source>
        <dbReference type="EMBL" id="QDT64025.1"/>
    </source>
</evidence>
<dbReference type="Proteomes" id="UP000319976">
    <property type="component" value="Chromosome"/>
</dbReference>
<evidence type="ECO:0008006" key="5">
    <source>
        <dbReference type="Google" id="ProtNLM"/>
    </source>
</evidence>
<gene>
    <name evidence="3" type="ORF">V22_12550</name>
</gene>
<feature type="region of interest" description="Disordered" evidence="1">
    <location>
        <begin position="1"/>
        <end position="51"/>
    </location>
</feature>
<dbReference type="KEGG" id="chya:V22_12550"/>
<dbReference type="SUPFAM" id="SSF48452">
    <property type="entry name" value="TPR-like"/>
    <property type="match status" value="1"/>
</dbReference>
<feature type="transmembrane region" description="Helical" evidence="2">
    <location>
        <begin position="271"/>
        <end position="290"/>
    </location>
</feature>
<feature type="transmembrane region" description="Helical" evidence="2">
    <location>
        <begin position="419"/>
        <end position="437"/>
    </location>
</feature>
<dbReference type="InterPro" id="IPR011990">
    <property type="entry name" value="TPR-like_helical_dom_sf"/>
</dbReference>
<protein>
    <recommendedName>
        <fullName evidence="5">Tetratricopeptide repeat protein</fullName>
    </recommendedName>
</protein>
<keyword evidence="2" id="KW-0472">Membrane</keyword>
<feature type="compositionally biased region" description="Polar residues" evidence="1">
    <location>
        <begin position="803"/>
        <end position="812"/>
    </location>
</feature>
<proteinExistence type="predicted"/>
<feature type="compositionally biased region" description="Basic and acidic residues" evidence="1">
    <location>
        <begin position="1061"/>
        <end position="1072"/>
    </location>
</feature>
<feature type="transmembrane region" description="Helical" evidence="2">
    <location>
        <begin position="171"/>
        <end position="191"/>
    </location>
</feature>
<evidence type="ECO:0000313" key="4">
    <source>
        <dbReference type="Proteomes" id="UP000319976"/>
    </source>
</evidence>
<feature type="compositionally biased region" description="Polar residues" evidence="1">
    <location>
        <begin position="16"/>
        <end position="44"/>
    </location>
</feature>
<dbReference type="RefSeq" id="WP_145260849.1">
    <property type="nucleotide sequence ID" value="NZ_CP036316.1"/>
</dbReference>
<feature type="region of interest" description="Disordered" evidence="1">
    <location>
        <begin position="788"/>
        <end position="812"/>
    </location>
</feature>
<name>A0A517T6M1_9PLAN</name>
<feature type="region of interest" description="Disordered" evidence="1">
    <location>
        <begin position="1051"/>
        <end position="1099"/>
    </location>
</feature>
<feature type="compositionally biased region" description="Acidic residues" evidence="1">
    <location>
        <begin position="1"/>
        <end position="15"/>
    </location>
</feature>
<feature type="transmembrane region" description="Helical" evidence="2">
    <location>
        <begin position="69"/>
        <end position="88"/>
    </location>
</feature>
<accession>A0A517T6M1</accession>
<feature type="transmembrane region" description="Helical" evidence="2">
    <location>
        <begin position="238"/>
        <end position="259"/>
    </location>
</feature>
<sequence>MDTSEQPEDAPEESSDNPQPEDPSSQDHAPESNVETSSETTAEQSADELPEDVELTPELLDEEAQRNDFVIRGLVLLLAIICGCMTIADTEVLLQAKIGDYLAGHGILPGSTDLFSATANGAEWLNRTWLWDILLSAIHTIAGPIGWTVLTVVCSAAIFKLLLESRHPAAPSWWPSVCIALSLPVCFSQLVPTSSLMTLLGTATTLWLVWQYRLGRCEKKIWLLCLLFLFWTNCDERAFFGLVILLTYGIGEFIGSMVGTQGFVDSSERRTYWLVTGACVLVSMVGPYGWNQLLAPFELYGVTDPAFRDYYQMSVQYLRPHQPLWAGHLFELPTAAGLLLAAIALVTMFMNREKLDGGDIALWVGVMALCVIARRELAPASFVFAVIAGWNGQNWYLSRGSVSETVTQSDVLLSRGGRLVTALAMLAFGIFVLSLRFQAADGRYPGFGLTQSLRTEIDGLRDALDGSFDEKPFNFRPREGDIIIWLSQQPFIDSRLGLYRDVGKGKNLAKLHDEVRYALLSPSEGDAKQGKPNIWKAAFNEYGITHVVPRLSDPDPAYFVHFDMLTSPDWRMTKLNAVASVFYRASGEDELSKKISEFLKSQSLDFMQMAFGDKAEILSPEQERTTWGRRKSRYEQGLIGGHEDISPALARAKHYLVHLELAETRGPRLSPEAAIAFAYLAIRGANETLADAPNNVDAYRTLGLAYRYLGLWEARVAQATRATPLTRLRLYETLAALGQAVTIDPAQAQTHLVLSEIYLQNGKLDLALNSLNNYLKTSGETVPTVANAASESGSALSGEKDQQPLQKPTSPQEQRLLLRDKLQEQMDLLNDQIAQALANNAPVMALAQGAWQQGATLKALEIMERDPIEYRKNPDYRRFHAMLLMEAARPAEAYAELSELLDEVPLYGVGRTDPRLEPFVLATLGLGQYSRVTELCNGGVQDIWEVGLRSAMNTFPLVGPRNNSRPVIVDHGLAVLSTLGRTSNEMAKLQTFAAVSELEAGRIEEAQELFTKVIENSPNTGYALLAAFYYQLLAQKPYELELKQKPLLDADDPFVQAAEPAKQETPVKESAEKTPPSNEESEQEKPQPSEGTPVEAPAP</sequence>